<keyword evidence="2" id="KW-1185">Reference proteome</keyword>
<comment type="caution">
    <text evidence="1">The sequence shown here is derived from an EMBL/GenBank/DDBJ whole genome shotgun (WGS) entry which is preliminary data.</text>
</comment>
<organism evidence="1 2">
    <name type="scientific">Actinopolymorpha pittospori</name>
    <dbReference type="NCBI Taxonomy" id="648752"/>
    <lineage>
        <taxon>Bacteria</taxon>
        <taxon>Bacillati</taxon>
        <taxon>Actinomycetota</taxon>
        <taxon>Actinomycetes</taxon>
        <taxon>Propionibacteriales</taxon>
        <taxon>Actinopolymorphaceae</taxon>
        <taxon>Actinopolymorpha</taxon>
    </lineage>
</organism>
<gene>
    <name evidence="1" type="ORF">HEB94_008986</name>
</gene>
<evidence type="ECO:0000313" key="1">
    <source>
        <dbReference type="EMBL" id="MBE1612138.1"/>
    </source>
</evidence>
<dbReference type="AlphaFoldDB" id="A0A927RQE4"/>
<evidence type="ECO:0000313" key="2">
    <source>
        <dbReference type="Proteomes" id="UP000638648"/>
    </source>
</evidence>
<reference evidence="1" key="1">
    <citation type="submission" date="2020-10" db="EMBL/GenBank/DDBJ databases">
        <title>Sequencing the genomes of 1000 actinobacteria strains.</title>
        <authorList>
            <person name="Klenk H.-P."/>
        </authorList>
    </citation>
    <scope>NUCLEOTIDE SEQUENCE</scope>
    <source>
        <strain evidence="1">DSM 45354</strain>
    </source>
</reference>
<protein>
    <submittedName>
        <fullName evidence="1">Uncharacterized protein</fullName>
    </submittedName>
</protein>
<name>A0A927RQE4_9ACTN</name>
<accession>A0A927RQE4</accession>
<sequence length="30" mass="2938">MTAFGLVPTESREIAGSDSCALGLEGGVLG</sequence>
<dbReference type="EMBL" id="JADBEM010000001">
    <property type="protein sequence ID" value="MBE1612138.1"/>
    <property type="molecule type" value="Genomic_DNA"/>
</dbReference>
<dbReference type="Proteomes" id="UP000638648">
    <property type="component" value="Unassembled WGS sequence"/>
</dbReference>
<proteinExistence type="predicted"/>